<proteinExistence type="inferred from homology"/>
<dbReference type="RefSeq" id="WP_179918170.1">
    <property type="nucleotide sequence ID" value="NZ_CP058909.1"/>
</dbReference>
<protein>
    <submittedName>
        <fullName evidence="2">HAD family hydrolase</fullName>
    </submittedName>
</protein>
<dbReference type="GO" id="GO:0008967">
    <property type="term" value="F:phosphoglycolate phosphatase activity"/>
    <property type="evidence" value="ECO:0007669"/>
    <property type="project" value="TreeGrafter"/>
</dbReference>
<gene>
    <name evidence="2" type="ORF">HZS54_16435</name>
</gene>
<organism evidence="2 3">
    <name type="scientific">Halosimplex pelagicum</name>
    <dbReference type="NCBI Taxonomy" id="869886"/>
    <lineage>
        <taxon>Archaea</taxon>
        <taxon>Methanobacteriati</taxon>
        <taxon>Methanobacteriota</taxon>
        <taxon>Stenosarchaea group</taxon>
        <taxon>Halobacteria</taxon>
        <taxon>Halobacteriales</taxon>
        <taxon>Haloarculaceae</taxon>
        <taxon>Halosimplex</taxon>
    </lineage>
</organism>
<dbReference type="EMBL" id="CP058909">
    <property type="protein sequence ID" value="QLH83115.1"/>
    <property type="molecule type" value="Genomic_DNA"/>
</dbReference>
<dbReference type="InterPro" id="IPR050155">
    <property type="entry name" value="HAD-like_hydrolase_sf"/>
</dbReference>
<dbReference type="GO" id="GO:0006281">
    <property type="term" value="P:DNA repair"/>
    <property type="evidence" value="ECO:0007669"/>
    <property type="project" value="TreeGrafter"/>
</dbReference>
<reference evidence="2 3" key="1">
    <citation type="submission" date="2020-07" db="EMBL/GenBank/DDBJ databases">
        <title>Halosimplex litoreum sp. nov. and Halosimplex rubrum sp. nov., isolated from different salt environments.</title>
        <authorList>
            <person name="Cui H."/>
        </authorList>
    </citation>
    <scope>NUCLEOTIDE SEQUENCE [LARGE SCALE GENOMIC DNA]</scope>
    <source>
        <strain evidence="2 3">R2</strain>
    </source>
</reference>
<dbReference type="SFLD" id="SFLDS00003">
    <property type="entry name" value="Haloacid_Dehalogenase"/>
    <property type="match status" value="1"/>
</dbReference>
<dbReference type="AlphaFoldDB" id="A0A7D5TDJ3"/>
<evidence type="ECO:0000313" key="3">
    <source>
        <dbReference type="Proteomes" id="UP000509346"/>
    </source>
</evidence>
<dbReference type="PANTHER" id="PTHR43434">
    <property type="entry name" value="PHOSPHOGLYCOLATE PHOSPHATASE"/>
    <property type="match status" value="1"/>
</dbReference>
<dbReference type="NCBIfam" id="TIGR01549">
    <property type="entry name" value="HAD-SF-IA-v1"/>
    <property type="match status" value="1"/>
</dbReference>
<dbReference type="GeneID" id="56084210"/>
<keyword evidence="3" id="KW-1185">Reference proteome</keyword>
<dbReference type="SUPFAM" id="SSF56784">
    <property type="entry name" value="HAD-like"/>
    <property type="match status" value="1"/>
</dbReference>
<dbReference type="InterPro" id="IPR036412">
    <property type="entry name" value="HAD-like_sf"/>
</dbReference>
<dbReference type="Proteomes" id="UP000509346">
    <property type="component" value="Chromosome"/>
</dbReference>
<dbReference type="OrthoDB" id="115864at2157"/>
<dbReference type="KEGG" id="hpel:HZS54_16435"/>
<dbReference type="InterPro" id="IPR023214">
    <property type="entry name" value="HAD_sf"/>
</dbReference>
<evidence type="ECO:0000256" key="1">
    <source>
        <dbReference type="ARBA" id="ARBA00007958"/>
    </source>
</evidence>
<dbReference type="InterPro" id="IPR006439">
    <property type="entry name" value="HAD-SF_hydro_IA"/>
</dbReference>
<sequence length="220" mass="24148">MTGTYEAVVFDNDGVLVELTEMDLLRRAARAAFEDHGVADPPEALVEHAANGNLDDLARVEDALDLPLADYWASREDHAVSHQCDAVESGAKPLYDDVTALADLPHRKAVVSNNQHGTVEFIVDHYGLTDHFEHVAGRDPTVEGARRRKPETHYLDAALDELGTRDAVYVGDSPKDVEVAHRAGVDSAFLRRSHRADTVLDRDPTYEVETLTALAETLAD</sequence>
<dbReference type="SFLD" id="SFLDG01129">
    <property type="entry name" value="C1.5:_HAD__Beta-PGM__Phosphata"/>
    <property type="match status" value="1"/>
</dbReference>
<accession>A0A7D5TDJ3</accession>
<dbReference type="Pfam" id="PF00702">
    <property type="entry name" value="Hydrolase"/>
    <property type="match status" value="1"/>
</dbReference>
<dbReference type="Gene3D" id="3.40.50.1000">
    <property type="entry name" value="HAD superfamily/HAD-like"/>
    <property type="match status" value="1"/>
</dbReference>
<keyword evidence="2" id="KW-0378">Hydrolase</keyword>
<comment type="similarity">
    <text evidence="1">Belongs to the HAD-like hydrolase superfamily.</text>
</comment>
<name>A0A7D5TDJ3_9EURY</name>
<evidence type="ECO:0000313" key="2">
    <source>
        <dbReference type="EMBL" id="QLH83115.1"/>
    </source>
</evidence>
<dbReference type="PANTHER" id="PTHR43434:SF1">
    <property type="entry name" value="PHOSPHOGLYCOLATE PHOSPHATASE"/>
    <property type="match status" value="1"/>
</dbReference>